<name>A0ABN1KB98_9BURK</name>
<keyword evidence="2" id="KW-1185">Reference proteome</keyword>
<proteinExistence type="predicted"/>
<evidence type="ECO:0008006" key="3">
    <source>
        <dbReference type="Google" id="ProtNLM"/>
    </source>
</evidence>
<gene>
    <name evidence="1" type="ORF">GCM10009107_43390</name>
</gene>
<organism evidence="1 2">
    <name type="scientific">Ideonella azotifigens</name>
    <dbReference type="NCBI Taxonomy" id="513160"/>
    <lineage>
        <taxon>Bacteria</taxon>
        <taxon>Pseudomonadati</taxon>
        <taxon>Pseudomonadota</taxon>
        <taxon>Betaproteobacteria</taxon>
        <taxon>Burkholderiales</taxon>
        <taxon>Sphaerotilaceae</taxon>
        <taxon>Ideonella</taxon>
    </lineage>
</organism>
<evidence type="ECO:0000313" key="1">
    <source>
        <dbReference type="EMBL" id="GAA0760651.1"/>
    </source>
</evidence>
<accession>A0ABN1KB98</accession>
<evidence type="ECO:0000313" key="2">
    <source>
        <dbReference type="Proteomes" id="UP001500279"/>
    </source>
</evidence>
<comment type="caution">
    <text evidence="1">The sequence shown here is derived from an EMBL/GenBank/DDBJ whole genome shotgun (WGS) entry which is preliminary data.</text>
</comment>
<dbReference type="Proteomes" id="UP001500279">
    <property type="component" value="Unassembled WGS sequence"/>
</dbReference>
<protein>
    <recommendedName>
        <fullName evidence="3">DDE domain-containing protein</fullName>
    </recommendedName>
</protein>
<dbReference type="EMBL" id="BAAAEW010000026">
    <property type="protein sequence ID" value="GAA0760651.1"/>
    <property type="molecule type" value="Genomic_DNA"/>
</dbReference>
<reference evidence="2" key="1">
    <citation type="journal article" date="2019" name="Int. J. Syst. Evol. Microbiol.">
        <title>The Global Catalogue of Microorganisms (GCM) 10K type strain sequencing project: providing services to taxonomists for standard genome sequencing and annotation.</title>
        <authorList>
            <consortium name="The Broad Institute Genomics Platform"/>
            <consortium name="The Broad Institute Genome Sequencing Center for Infectious Disease"/>
            <person name="Wu L."/>
            <person name="Ma J."/>
        </authorList>
    </citation>
    <scope>NUCLEOTIDE SEQUENCE [LARGE SCALE GENOMIC DNA]</scope>
    <source>
        <strain evidence="2">JCM 15503</strain>
    </source>
</reference>
<sequence length="47" mass="5248">MLGFKSFWSAAKIIACIETMHMINRGQMTCPDGQVISAANQFYSLVH</sequence>